<organism evidence="1">
    <name type="scientific">Bradyrhizobium septentrionale</name>
    <dbReference type="NCBI Taxonomy" id="1404411"/>
    <lineage>
        <taxon>Bacteria</taxon>
        <taxon>Pseudomonadati</taxon>
        <taxon>Pseudomonadota</taxon>
        <taxon>Alphaproteobacteria</taxon>
        <taxon>Hyphomicrobiales</taxon>
        <taxon>Nitrobacteraceae</taxon>
        <taxon>Bradyrhizobium</taxon>
    </lineage>
</organism>
<gene>
    <name evidence="1" type="ORF">HAP48_023135</name>
</gene>
<comment type="caution">
    <text evidence="1">The sequence shown here is derived from an EMBL/GenBank/DDBJ whole genome shotgun (WGS) entry which is preliminary data.</text>
</comment>
<reference evidence="1" key="1">
    <citation type="submission" date="2020-06" db="EMBL/GenBank/DDBJ databases">
        <title>Whole Genome Sequence of Bradyrhizobium sp. Strain 1S1.</title>
        <authorList>
            <person name="Bromfield E.S.P."/>
            <person name="Cloutier S."/>
        </authorList>
    </citation>
    <scope>NUCLEOTIDE SEQUENCE [LARGE SCALE GENOMIC DNA]</scope>
    <source>
        <strain evidence="1">1S1</strain>
    </source>
</reference>
<dbReference type="AlphaFoldDB" id="A0A973W271"/>
<name>A0A973W271_9BRAD</name>
<dbReference type="RefSeq" id="WP_029085019.1">
    <property type="nucleotide sequence ID" value="NZ_CP088285.1"/>
</dbReference>
<sequence length="145" mass="15975">MAVRIYIDASRVTVSKPGYDAQFPPAVDYKYLSLDSRLNQGRPLEVGLIPAYTFLSGTKIFYSGTYPTPPAVDIVPYSLSSGVAGYGQTLVMRDANSSTAIQRSPFAVLCARDGFTPDDSGLVFARYSRLHGLAFNLFYIAWKVW</sequence>
<protein>
    <submittedName>
        <fullName evidence="1">Uncharacterized protein</fullName>
    </submittedName>
</protein>
<evidence type="ECO:0000313" key="1">
    <source>
        <dbReference type="EMBL" id="NVI45799.1"/>
    </source>
</evidence>
<dbReference type="EMBL" id="JAAOLE020000001">
    <property type="protein sequence ID" value="NVI45799.1"/>
    <property type="molecule type" value="Genomic_DNA"/>
</dbReference>
<proteinExistence type="predicted"/>
<accession>A0A973W271</accession>